<dbReference type="InterPro" id="IPR050535">
    <property type="entry name" value="DNA_Repair-Maintenance_Comp"/>
</dbReference>
<accession>A0A4P9CDG5</accession>
<feature type="domain" description="Calcineurin-like phosphoesterase" evidence="2">
    <location>
        <begin position="5"/>
        <end position="194"/>
    </location>
</feature>
<dbReference type="GO" id="GO:0004527">
    <property type="term" value="F:exonuclease activity"/>
    <property type="evidence" value="ECO:0007669"/>
    <property type="project" value="UniProtKB-KW"/>
</dbReference>
<proteinExistence type="predicted"/>
<sequence length="363" mass="41867">MKVSFIHTGDLHMGRQFHFNRRGDIYGKNKRLDLWETFEKILNTAEKNQIDLLLIAGDLFDSDEVDMMEIERVAEKFSRLTTTRVVICAGNHDCYSSLSLFGLVDWPDNVTLFKTGKLESVYFPDLKTEVYGMSWVKKAYTDLPFPRGIAVNPECNNILMLHGDAYSRQTDYLPIDVSDFSNFDYVALGHIHKPEYLTETAAYCGSPEGLSFGESGDHGVIVGKIDTHKCVSEFVPIQKRRYVDLEVEVTPEMSFDTIKDRILACDTEENRMKNYYRVTLKGYVDPEVSVDWLKDELQPSFYYFELNDKELEIDLDIDLLLKENRDNMIGKFIQEMLLEEASPITKKALYYGLEGILKEKVIL</sequence>
<dbReference type="CDD" id="cd00840">
    <property type="entry name" value="MPP_Mre11_N"/>
    <property type="match status" value="1"/>
</dbReference>
<dbReference type="AlphaFoldDB" id="A0A4P9CDG5"/>
<dbReference type="KEGG" id="emt:CPZ25_017120"/>
<dbReference type="InterPro" id="IPR041796">
    <property type="entry name" value="Mre11_N"/>
</dbReference>
<evidence type="ECO:0000256" key="1">
    <source>
        <dbReference type="ARBA" id="ARBA00022801"/>
    </source>
</evidence>
<organism evidence="3 4">
    <name type="scientific">Eubacterium maltosivorans</name>
    <dbReference type="NCBI Taxonomy" id="2041044"/>
    <lineage>
        <taxon>Bacteria</taxon>
        <taxon>Bacillati</taxon>
        <taxon>Bacillota</taxon>
        <taxon>Clostridia</taxon>
        <taxon>Eubacteriales</taxon>
        <taxon>Eubacteriaceae</taxon>
        <taxon>Eubacterium</taxon>
    </lineage>
</organism>
<name>A0A4P9CDG5_EUBML</name>
<gene>
    <name evidence="3" type="ORF">CPZ25_017120</name>
</gene>
<evidence type="ECO:0000313" key="3">
    <source>
        <dbReference type="EMBL" id="QCT72975.1"/>
    </source>
</evidence>
<dbReference type="Pfam" id="PF00149">
    <property type="entry name" value="Metallophos"/>
    <property type="match status" value="1"/>
</dbReference>
<reference evidence="3 4" key="1">
    <citation type="submission" date="2018-05" db="EMBL/GenBank/DDBJ databases">
        <title>Genome comparison of Eubacterium sp.</title>
        <authorList>
            <person name="Feng Y."/>
            <person name="Sanchez-Andrea I."/>
            <person name="Stams A.J.M."/>
            <person name="De Vos W.M."/>
        </authorList>
    </citation>
    <scope>NUCLEOTIDE SEQUENCE [LARGE SCALE GENOMIC DNA]</scope>
    <source>
        <strain evidence="3 4">YI</strain>
    </source>
</reference>
<evidence type="ECO:0000259" key="2">
    <source>
        <dbReference type="Pfam" id="PF00149"/>
    </source>
</evidence>
<dbReference type="EMBL" id="CP029487">
    <property type="protein sequence ID" value="QCT72975.1"/>
    <property type="molecule type" value="Genomic_DNA"/>
</dbReference>
<protein>
    <submittedName>
        <fullName evidence="3">DNA repair exonuclease</fullName>
    </submittedName>
</protein>
<dbReference type="InterPro" id="IPR004843">
    <property type="entry name" value="Calcineurin-like_PHP"/>
</dbReference>
<dbReference type="InterPro" id="IPR029052">
    <property type="entry name" value="Metallo-depent_PP-like"/>
</dbReference>
<dbReference type="PANTHER" id="PTHR30337:SF7">
    <property type="entry name" value="PHOSPHOESTERASE"/>
    <property type="match status" value="1"/>
</dbReference>
<dbReference type="Gene3D" id="3.60.21.10">
    <property type="match status" value="1"/>
</dbReference>
<dbReference type="Proteomes" id="UP000218387">
    <property type="component" value="Chromosome"/>
</dbReference>
<keyword evidence="3" id="KW-0540">Nuclease</keyword>
<dbReference type="PANTHER" id="PTHR30337">
    <property type="entry name" value="COMPONENT OF ATP-DEPENDENT DSDNA EXONUCLEASE"/>
    <property type="match status" value="1"/>
</dbReference>
<dbReference type="SUPFAM" id="SSF56300">
    <property type="entry name" value="Metallo-dependent phosphatases"/>
    <property type="match status" value="1"/>
</dbReference>
<keyword evidence="4" id="KW-1185">Reference proteome</keyword>
<keyword evidence="1" id="KW-0378">Hydrolase</keyword>
<keyword evidence="3" id="KW-0269">Exonuclease</keyword>
<evidence type="ECO:0000313" key="4">
    <source>
        <dbReference type="Proteomes" id="UP000218387"/>
    </source>
</evidence>
<dbReference type="RefSeq" id="WP_058695700.1">
    <property type="nucleotide sequence ID" value="NZ_CABJDW020000007.1"/>
</dbReference>